<proteinExistence type="inferred from homology"/>
<reference evidence="8 9" key="1">
    <citation type="journal article" date="2019" name="ACS Chem. Biol.">
        <title>Identification and Mobilization of a Cryptic Antibiotic Biosynthesis Gene Locus from a Human-Pathogenic Nocardia Isolate.</title>
        <authorList>
            <person name="Herisse M."/>
            <person name="Ishida K."/>
            <person name="Porter J.L."/>
            <person name="Howden B."/>
            <person name="Hertweck C."/>
            <person name="Stinear T.P."/>
            <person name="Pidot S.J."/>
        </authorList>
    </citation>
    <scope>NUCLEOTIDE SEQUENCE [LARGE SCALE GENOMIC DNA]</scope>
    <source>
        <strain evidence="8 9">AUSMDU00012715</strain>
    </source>
</reference>
<keyword evidence="3" id="KW-0378">Hydrolase</keyword>
<comment type="similarity">
    <text evidence="1">Belongs to the peptidase C40 family.</text>
</comment>
<organism evidence="8 9">
    <name type="scientific">Nocardia terpenica</name>
    <dbReference type="NCBI Taxonomy" id="455432"/>
    <lineage>
        <taxon>Bacteria</taxon>
        <taxon>Bacillati</taxon>
        <taxon>Actinomycetota</taxon>
        <taxon>Actinomycetes</taxon>
        <taxon>Mycobacteriales</taxon>
        <taxon>Nocardiaceae</taxon>
        <taxon>Nocardia</taxon>
    </lineage>
</organism>
<evidence type="ECO:0000256" key="1">
    <source>
        <dbReference type="ARBA" id="ARBA00007074"/>
    </source>
</evidence>
<evidence type="ECO:0000256" key="5">
    <source>
        <dbReference type="SAM" id="Coils"/>
    </source>
</evidence>
<evidence type="ECO:0000313" key="9">
    <source>
        <dbReference type="Proteomes" id="UP000500953"/>
    </source>
</evidence>
<feature type="region of interest" description="Disordered" evidence="6">
    <location>
        <begin position="1176"/>
        <end position="1196"/>
    </location>
</feature>
<dbReference type="GO" id="GO:0008234">
    <property type="term" value="F:cysteine-type peptidase activity"/>
    <property type="evidence" value="ECO:0007669"/>
    <property type="project" value="UniProtKB-KW"/>
</dbReference>
<name>A0A6G9Z6L4_9NOCA</name>
<dbReference type="GO" id="GO:0006508">
    <property type="term" value="P:proteolysis"/>
    <property type="evidence" value="ECO:0007669"/>
    <property type="project" value="UniProtKB-KW"/>
</dbReference>
<evidence type="ECO:0000259" key="7">
    <source>
        <dbReference type="PROSITE" id="PS51935"/>
    </source>
</evidence>
<dbReference type="Pfam" id="PF20155">
    <property type="entry name" value="TMP_3"/>
    <property type="match status" value="1"/>
</dbReference>
<accession>A0A6G9Z6L4</accession>
<dbReference type="InterPro" id="IPR000064">
    <property type="entry name" value="NLP_P60_dom"/>
</dbReference>
<feature type="domain" description="NlpC/P60" evidence="7">
    <location>
        <begin position="1079"/>
        <end position="1213"/>
    </location>
</feature>
<dbReference type="Gene3D" id="3.90.1720.10">
    <property type="entry name" value="endopeptidase domain like (from Nostoc punctiforme)"/>
    <property type="match status" value="1"/>
</dbReference>
<protein>
    <recommendedName>
        <fullName evidence="7">NlpC/P60 domain-containing protein</fullName>
    </recommendedName>
</protein>
<evidence type="ECO:0000256" key="3">
    <source>
        <dbReference type="ARBA" id="ARBA00022801"/>
    </source>
</evidence>
<keyword evidence="2" id="KW-0645">Protease</keyword>
<dbReference type="EMBL" id="CP046173">
    <property type="protein sequence ID" value="QIS21255.1"/>
    <property type="molecule type" value="Genomic_DNA"/>
</dbReference>
<evidence type="ECO:0000313" key="8">
    <source>
        <dbReference type="EMBL" id="QIS21255.1"/>
    </source>
</evidence>
<feature type="coiled-coil region" evidence="5">
    <location>
        <begin position="1241"/>
        <end position="1294"/>
    </location>
</feature>
<sequence length="1581" mass="166884">MALELATAYVSIVPETGQLKNRMRTELGAVQKIAETTGKSMGHTMGREVSTGINAAASRAFKTGAFVYAGMQAAETLGAGVKRVLDEALKGGFNRLNITNQAEAQLHALGQNAKQVRDVIQSAKDIVDGTALSLPEMVRAASMAVAAGVPNGEKLNRWLRTLADTASFTHAPLQDITMIMDKVVTQGRAYQVQLNQLALRGLPINKWLEEYSGLQGKAFAKWKKDGNVSADVLVDIIEKKIGGAAKTMGGTVQTRWLNLKNAIARVGEELEKPTFNRLAGWFYTWARAIDTVKPKVTAFAQSLDQSVMWEWGPKIVAAAKDAAAALSDFGNGRVSETFTDIKAAALAAAPGIAAVAKSFAAASAAVGGGVWNLALAGLKAVLPVIDTASNLLNAHTRIVTAALTAWLGFRALRTVQGIFGGVTASVVGMNAAFRGSAVGTSLINAFNGIGLRKASDGMARLSESLVMTSLRIGDAAQKARTLGGVMGRLGSGITSVGQAATAAGAVGLNRLSGAAGKTATGLAAIGRAVSVGIGLVAPLTGVAVGALALYLEHQGEIKQQQTELNALTAEGAKSQIQFAKALQASGGQLDDAAKKASAGIGRAMFDDVLTKGKKPHTPWENISQWRRDLNDSTNGTKLFGVWDDTKDQAEYDRNNRLGDQYRSLSAAAGKLKVDVEDLWGITAEGGPTYDALIKNLEDGSAAGAINANRFRQLRGEYTKTAVAARNSTDGIVGLVDVVAKLSQESSTAEKRASLLNQAITLMQGGKPDKLVSERQQQERINGLKAEPWDAKDGYGYDLLAGDKVDYTLQNGGRLEDSINAIKSDFVNAMAAGRDFNQSLGLSGDAFKALSQQTGIAQNDLEHFARTAYGWDPITIRFLASLEGAETVEAKVGAILAMLKAKDGHAQIDLQIVPEAERGAVEDAIKKALGDGSVVHKEGTTIEITGDPAKLDQLLKNYVPPEPANKLTPKIDTNALDAQLNQWQPRPVQIPAQLNIQPGSKIPGGAGPTGSPLPPQPRAAGGPIFGPGGPTSDSVPALLSVGEHVLTAQDVKNLGGHRGVYSLRSAAKAGGLAFAEGGAVPVGIKNAWTAAEQVEGHPYLWGGGGPNFDCSGFIAYLQLVAMGKRRIGEWGRWWNTFAVQSDPGKYLLERGRGPVGTLFRIGITGKGVGHVAATIGGRHAESGGPAESSGIGTGRAGADDPQFEDHYYLPNAFIQGYTDLNDGLVRDGKYYEWDETDDGLKLAKARNSLAQARERYDEVVAKRAQGAKGVTDIDVEAARLAVRDAEHEVSDLEYRRDHVGELIPGTGERDASGKDAGPMNTWYSDSEMDQIEAEASLSQAIRDRNSAYDKYGNASPEARQADVAVQKAYKAWQKTTPAGKAEQTLTDLGKTFGGIVVDAALEMLPFGLGSKLDTAYTAGAKVYNLARKYSPAGPDSHSTASETTSGGVAEAVDALAVSPGRDQLINLGLLPDSKKKEIPEWARKVLPVGVYDSGGWLEPGQMAINLSNRPEPVFNSPAQLHAFAGGLTAPSSGSGMTREEIEAMIATRPNVTINASNVQEALSRYEVMQKRNAMSASSFSRR</sequence>
<dbReference type="InterPro" id="IPR013491">
    <property type="entry name" value="Tape_meas_N"/>
</dbReference>
<gene>
    <name evidence="8" type="ORF">F6W96_25940</name>
</gene>
<dbReference type="InterPro" id="IPR038765">
    <property type="entry name" value="Papain-like_cys_pep_sf"/>
</dbReference>
<dbReference type="SUPFAM" id="SSF54001">
    <property type="entry name" value="Cysteine proteinases"/>
    <property type="match status" value="1"/>
</dbReference>
<dbReference type="RefSeq" id="WP_167488553.1">
    <property type="nucleotide sequence ID" value="NZ_CP046173.1"/>
</dbReference>
<keyword evidence="4" id="KW-0788">Thiol protease</keyword>
<evidence type="ECO:0000256" key="2">
    <source>
        <dbReference type="ARBA" id="ARBA00022670"/>
    </source>
</evidence>
<feature type="region of interest" description="Disordered" evidence="6">
    <location>
        <begin position="996"/>
        <end position="1028"/>
    </location>
</feature>
<evidence type="ECO:0000256" key="6">
    <source>
        <dbReference type="SAM" id="MobiDB-lite"/>
    </source>
</evidence>
<evidence type="ECO:0000256" key="4">
    <source>
        <dbReference type="ARBA" id="ARBA00022807"/>
    </source>
</evidence>
<keyword evidence="5" id="KW-0175">Coiled coil</keyword>
<dbReference type="PROSITE" id="PS51935">
    <property type="entry name" value="NLPC_P60"/>
    <property type="match status" value="1"/>
</dbReference>
<dbReference type="Proteomes" id="UP000500953">
    <property type="component" value="Chromosome"/>
</dbReference>